<dbReference type="EMBL" id="MHKX01000027">
    <property type="protein sequence ID" value="OGY97686.1"/>
    <property type="molecule type" value="Genomic_DNA"/>
</dbReference>
<feature type="chain" id="PRO_5009582247" description="DUF5667 domain-containing protein" evidence="1">
    <location>
        <begin position="26"/>
        <end position="247"/>
    </location>
</feature>
<evidence type="ECO:0000313" key="3">
    <source>
        <dbReference type="Proteomes" id="UP000179059"/>
    </source>
</evidence>
<name>A0A1G2C8Z7_9BACT</name>
<accession>A0A1G2C8Z7</accession>
<organism evidence="2 3">
    <name type="scientific">Candidatus Liptonbacteria bacterium RIFCSPHIGHO2_01_FULL_57_28</name>
    <dbReference type="NCBI Taxonomy" id="1798647"/>
    <lineage>
        <taxon>Bacteria</taxon>
        <taxon>Candidatus Liptoniibacteriota</taxon>
    </lineage>
</organism>
<evidence type="ECO:0000313" key="2">
    <source>
        <dbReference type="EMBL" id="OGY97686.1"/>
    </source>
</evidence>
<keyword evidence="1" id="KW-0732">Signal</keyword>
<dbReference type="Proteomes" id="UP000179059">
    <property type="component" value="Unassembled WGS sequence"/>
</dbReference>
<gene>
    <name evidence="2" type="ORF">A2855_00430</name>
</gene>
<protein>
    <recommendedName>
        <fullName evidence="4">DUF5667 domain-containing protein</fullName>
    </recommendedName>
</protein>
<dbReference type="AlphaFoldDB" id="A0A1G2C8Z7"/>
<evidence type="ECO:0008006" key="4">
    <source>
        <dbReference type="Google" id="ProtNLM"/>
    </source>
</evidence>
<feature type="signal peptide" evidence="1">
    <location>
        <begin position="1"/>
        <end position="25"/>
    </location>
</feature>
<comment type="caution">
    <text evidence="2">The sequence shown here is derived from an EMBL/GenBank/DDBJ whole genome shotgun (WGS) entry which is preliminary data.</text>
</comment>
<proteinExistence type="predicted"/>
<sequence length="247" mass="27827">MSKLLITVALFVILFAGIGPLPAQAATACDLTPQVAELQAVHQNTSFDEIEYLNAEIFARRKLLAATIECDLADIAARVEAFSQMPDQIKLVPAYQGILEKLAESSQYYVKQRTVTQNLGLRDLKTAARAISDWRRTTHIPTITWADNFLIWADNQQFLEKASERLSQVSRVAFSLKLVNQGEINELFEKAKKNFDTAFAENDRARNALNQERPVLALAHIQTSLKALADTYQVFFTLQETLQRIVK</sequence>
<evidence type="ECO:0000256" key="1">
    <source>
        <dbReference type="SAM" id="SignalP"/>
    </source>
</evidence>
<dbReference type="PROSITE" id="PS51257">
    <property type="entry name" value="PROKAR_LIPOPROTEIN"/>
    <property type="match status" value="1"/>
</dbReference>
<reference evidence="2 3" key="1">
    <citation type="journal article" date="2016" name="Nat. Commun.">
        <title>Thousands of microbial genomes shed light on interconnected biogeochemical processes in an aquifer system.</title>
        <authorList>
            <person name="Anantharaman K."/>
            <person name="Brown C.T."/>
            <person name="Hug L.A."/>
            <person name="Sharon I."/>
            <person name="Castelle C.J."/>
            <person name="Probst A.J."/>
            <person name="Thomas B.C."/>
            <person name="Singh A."/>
            <person name="Wilkins M.J."/>
            <person name="Karaoz U."/>
            <person name="Brodie E.L."/>
            <person name="Williams K.H."/>
            <person name="Hubbard S.S."/>
            <person name="Banfield J.F."/>
        </authorList>
    </citation>
    <scope>NUCLEOTIDE SEQUENCE [LARGE SCALE GENOMIC DNA]</scope>
</reference>
<dbReference type="STRING" id="1798647.A2855_00430"/>